<dbReference type="AlphaFoldDB" id="A0A174JFV7"/>
<evidence type="ECO:0000259" key="1">
    <source>
        <dbReference type="Pfam" id="PF02779"/>
    </source>
</evidence>
<dbReference type="GO" id="GO:0008661">
    <property type="term" value="F:1-deoxy-D-xylulose-5-phosphate synthase activity"/>
    <property type="evidence" value="ECO:0007669"/>
    <property type="project" value="UniProtKB-EC"/>
</dbReference>
<dbReference type="SUPFAM" id="SSF52922">
    <property type="entry name" value="TK C-terminal domain-like"/>
    <property type="match status" value="1"/>
</dbReference>
<dbReference type="InterPro" id="IPR029061">
    <property type="entry name" value="THDP-binding"/>
</dbReference>
<name>A0A174JFV7_9FIRM</name>
<keyword evidence="2" id="KW-0808">Transferase</keyword>
<evidence type="ECO:0000313" key="2">
    <source>
        <dbReference type="EMBL" id="CUO97106.1"/>
    </source>
</evidence>
<dbReference type="Pfam" id="PF02779">
    <property type="entry name" value="Transket_pyr"/>
    <property type="match status" value="1"/>
</dbReference>
<dbReference type="PANTHER" id="PTHR43825">
    <property type="entry name" value="PYRUVATE DEHYDROGENASE E1 COMPONENT"/>
    <property type="match status" value="1"/>
</dbReference>
<dbReference type="Gene3D" id="3.40.50.920">
    <property type="match status" value="1"/>
</dbReference>
<gene>
    <name evidence="2" type="primary">dxs_4</name>
    <name evidence="2" type="ORF">ERS852480_02339</name>
</gene>
<dbReference type="Proteomes" id="UP000095512">
    <property type="component" value="Unassembled WGS sequence"/>
</dbReference>
<dbReference type="Gene3D" id="3.40.50.970">
    <property type="match status" value="1"/>
</dbReference>
<dbReference type="SUPFAM" id="SSF52518">
    <property type="entry name" value="Thiamin diphosphate-binding fold (THDP-binding)"/>
    <property type="match status" value="1"/>
</dbReference>
<dbReference type="PANTHER" id="PTHR43825:SF1">
    <property type="entry name" value="TRANSKETOLASE-LIKE PYRIMIDINE-BINDING DOMAIN-CONTAINING PROTEIN"/>
    <property type="match status" value="1"/>
</dbReference>
<dbReference type="InterPro" id="IPR005475">
    <property type="entry name" value="Transketolase-like_Pyr-bd"/>
</dbReference>
<evidence type="ECO:0000313" key="3">
    <source>
        <dbReference type="Proteomes" id="UP000095512"/>
    </source>
</evidence>
<dbReference type="InterPro" id="IPR051157">
    <property type="entry name" value="PDH/Transketolase"/>
</dbReference>
<dbReference type="InterPro" id="IPR009014">
    <property type="entry name" value="Transketo_C/PFOR_II"/>
</dbReference>
<protein>
    <submittedName>
        <fullName evidence="2">Transketolase</fullName>
        <ecNumber evidence="2">2.2.1.7</ecNumber>
    </submittedName>
</protein>
<feature type="domain" description="Transketolase-like pyrimidine-binding" evidence="1">
    <location>
        <begin position="36"/>
        <end position="143"/>
    </location>
</feature>
<proteinExistence type="predicted"/>
<dbReference type="EC" id="2.2.1.7" evidence="2"/>
<accession>A0A174JFV7</accession>
<dbReference type="RefSeq" id="WP_235388706.1">
    <property type="nucleotide sequence ID" value="NZ_CAOSKL010000018.1"/>
</dbReference>
<reference evidence="2 3" key="1">
    <citation type="submission" date="2015-09" db="EMBL/GenBank/DDBJ databases">
        <authorList>
            <consortium name="Pathogen Informatics"/>
        </authorList>
    </citation>
    <scope>NUCLEOTIDE SEQUENCE [LARGE SCALE GENOMIC DNA]</scope>
    <source>
        <strain evidence="2 3">2789STDY5834865</strain>
    </source>
</reference>
<sequence length="295" mass="32842">MRKAMQSCVTDMISNHNNTMFILIDIGAFGFRNLIKNYPNRVKNIGIFEDGIVSVSAGLALSGIVPTVYGITPFIVQRSLEQLKLDYIYQNVGGNFLTTGAAYDFSKLGYSHYCPEDVETLKTLPGIEILIPGTPKQFETLFKHCSMNGRLSYFRMIDHCNKTEVDIEYGKAKVLKKGTKGTVVAFADALDVTISACTNLDVTLLYYTTAAPFDLQTLMNNIENNRIFICEPFYQGTFMTDIMPILSKGGIAVDGVGVPRQVMRTYGTKADKDMHIGLTAQNIYGKLIQFLERTL</sequence>
<organism evidence="2 3">
    <name type="scientific">Enterocloster clostridioformis</name>
    <dbReference type="NCBI Taxonomy" id="1531"/>
    <lineage>
        <taxon>Bacteria</taxon>
        <taxon>Bacillati</taxon>
        <taxon>Bacillota</taxon>
        <taxon>Clostridia</taxon>
        <taxon>Lachnospirales</taxon>
        <taxon>Lachnospiraceae</taxon>
        <taxon>Enterocloster</taxon>
    </lineage>
</organism>
<dbReference type="EMBL" id="CZAB01000018">
    <property type="protein sequence ID" value="CUO97106.1"/>
    <property type="molecule type" value="Genomic_DNA"/>
</dbReference>